<dbReference type="GO" id="GO:0016740">
    <property type="term" value="F:transferase activity"/>
    <property type="evidence" value="ECO:0007669"/>
    <property type="project" value="UniProtKB-KW"/>
</dbReference>
<accession>N2BHV2</accession>
<dbReference type="eggNOG" id="COG1669">
    <property type="taxonomic scope" value="Bacteria"/>
</dbReference>
<gene>
    <name evidence="1" type="ORF">C823_00786</name>
</gene>
<dbReference type="STRING" id="1235802.C823_00786"/>
<protein>
    <submittedName>
        <fullName evidence="1">HI0074 family nucleotidyltransferase substrate binding protein</fullName>
    </submittedName>
</protein>
<dbReference type="SUPFAM" id="SSF81593">
    <property type="entry name" value="Nucleotidyltransferase substrate binding subunit/domain"/>
    <property type="match status" value="1"/>
</dbReference>
<dbReference type="OrthoDB" id="9810452at2"/>
<keyword evidence="2" id="KW-1185">Reference proteome</keyword>
<dbReference type="HOGENOM" id="CLU_118479_1_1_9"/>
<organism evidence="1 2">
    <name type="scientific">Eubacterium plexicaudatum ASF492</name>
    <dbReference type="NCBI Taxonomy" id="1235802"/>
    <lineage>
        <taxon>Bacteria</taxon>
        <taxon>Bacillati</taxon>
        <taxon>Bacillota</taxon>
        <taxon>Clostridia</taxon>
        <taxon>Eubacteriales</taxon>
        <taxon>Eubacteriaceae</taxon>
        <taxon>Eubacterium</taxon>
    </lineage>
</organism>
<name>N2BHV2_9FIRM</name>
<proteinExistence type="predicted"/>
<dbReference type="Proteomes" id="UP000012589">
    <property type="component" value="Unassembled WGS sequence"/>
</dbReference>
<dbReference type="NCBIfam" id="TIGR01987">
    <property type="entry name" value="HI0074"/>
    <property type="match status" value="1"/>
</dbReference>
<keyword evidence="1" id="KW-0808">Transferase</keyword>
<dbReference type="EMBL" id="AQFT01000023">
    <property type="protein sequence ID" value="EMZ36419.1"/>
    <property type="molecule type" value="Genomic_DNA"/>
</dbReference>
<evidence type="ECO:0000313" key="2">
    <source>
        <dbReference type="Proteomes" id="UP000012589"/>
    </source>
</evidence>
<comment type="caution">
    <text evidence="1">The sequence shown here is derived from an EMBL/GenBank/DDBJ whole genome shotgun (WGS) entry which is preliminary data.</text>
</comment>
<dbReference type="InterPro" id="IPR010235">
    <property type="entry name" value="HepT"/>
</dbReference>
<evidence type="ECO:0000313" key="1">
    <source>
        <dbReference type="EMBL" id="EMZ36419.1"/>
    </source>
</evidence>
<dbReference type="AlphaFoldDB" id="N2BHV2"/>
<dbReference type="Gene3D" id="1.20.120.330">
    <property type="entry name" value="Nucleotidyltransferases domain 2"/>
    <property type="match status" value="1"/>
</dbReference>
<sequence length="129" mass="15110">MKKYENFCSAWMNLKDIYLYEEPYNNVVMTGLVALYEICFEQSWKMMKEILESHGYEGAATGSPKFIIKTAYQASMITDEEAWLTALQARNNVTHSYNRAVALDIIKQTKAQFYPLFSELKRNVEQNWI</sequence>
<reference evidence="1 2" key="1">
    <citation type="journal article" date="2014" name="Genome Announc.">
        <title>Draft genome sequences of the altered schaedler flora, a defined bacterial community from gnotobiotic mice.</title>
        <authorList>
            <person name="Wannemuehler M.J."/>
            <person name="Overstreet A.M."/>
            <person name="Ward D.V."/>
            <person name="Phillips G.J."/>
        </authorList>
    </citation>
    <scope>NUCLEOTIDE SEQUENCE [LARGE SCALE GENOMIC DNA]</scope>
    <source>
        <strain evidence="1 2">ASF492</strain>
    </source>
</reference>
<dbReference type="Pfam" id="PF08780">
    <property type="entry name" value="NTase_sub_bind"/>
    <property type="match status" value="1"/>
</dbReference>
<dbReference type="PATRIC" id="fig|1235802.3.peg.844"/>